<dbReference type="EMBL" id="JBHTLU010000031">
    <property type="protein sequence ID" value="MFD1222509.1"/>
    <property type="molecule type" value="Genomic_DNA"/>
</dbReference>
<sequence>MMKIYTVEERDSLLTRLNDRQRRYLHEDMLRGRRTVFANVMSRQKGYFIPEGASFEDIEQLLTSWVYVNYIDAGHVTSELKCECGRALRYQHIVQNKEDGTIKKFGIDHLQLHTGIDAKIVAEILKGFDAIDFELDELLAKVENGWTIEQERLPDLQELELPKDIQTHLELELPLLARQVARLRRLANEQIVSRSMQTAKKDISHVPPQAEDDIIQLDLFAMEEASPEAAVKNSAVGSGFTDQLTDEQKLAILKMLQEGVSSARTLCELLIKHHGASGQRFEYSMTQKPQIYPIVCMFVDSCSNAVLVRGNQEDRFYEWV</sequence>
<protein>
    <recommendedName>
        <fullName evidence="3">DUF3895 domain-containing protein</fullName>
    </recommendedName>
</protein>
<evidence type="ECO:0000313" key="2">
    <source>
        <dbReference type="Proteomes" id="UP001597180"/>
    </source>
</evidence>
<keyword evidence="2" id="KW-1185">Reference proteome</keyword>
<name>A0ABW3UQA5_9BACL</name>
<comment type="caution">
    <text evidence="1">The sequence shown here is derived from an EMBL/GenBank/DDBJ whole genome shotgun (WGS) entry which is preliminary data.</text>
</comment>
<proteinExistence type="predicted"/>
<reference evidence="2" key="1">
    <citation type="journal article" date="2019" name="Int. J. Syst. Evol. Microbiol.">
        <title>The Global Catalogue of Microorganisms (GCM) 10K type strain sequencing project: providing services to taxonomists for standard genome sequencing and annotation.</title>
        <authorList>
            <consortium name="The Broad Institute Genomics Platform"/>
            <consortium name="The Broad Institute Genome Sequencing Center for Infectious Disease"/>
            <person name="Wu L."/>
            <person name="Ma J."/>
        </authorList>
    </citation>
    <scope>NUCLEOTIDE SEQUENCE [LARGE SCALE GENOMIC DNA]</scope>
    <source>
        <strain evidence="2">CCUG 53270</strain>
    </source>
</reference>
<organism evidence="1 2">
    <name type="scientific">Paenibacillus vulneris</name>
    <dbReference type="NCBI Taxonomy" id="1133364"/>
    <lineage>
        <taxon>Bacteria</taxon>
        <taxon>Bacillati</taxon>
        <taxon>Bacillota</taxon>
        <taxon>Bacilli</taxon>
        <taxon>Bacillales</taxon>
        <taxon>Paenibacillaceae</taxon>
        <taxon>Paenibacillus</taxon>
    </lineage>
</organism>
<accession>A0ABW3UQA5</accession>
<dbReference type="RefSeq" id="WP_345588097.1">
    <property type="nucleotide sequence ID" value="NZ_BAABJG010000015.1"/>
</dbReference>
<dbReference type="Proteomes" id="UP001597180">
    <property type="component" value="Unassembled WGS sequence"/>
</dbReference>
<gene>
    <name evidence="1" type="ORF">ACFQ4B_20535</name>
</gene>
<evidence type="ECO:0008006" key="3">
    <source>
        <dbReference type="Google" id="ProtNLM"/>
    </source>
</evidence>
<evidence type="ECO:0000313" key="1">
    <source>
        <dbReference type="EMBL" id="MFD1222509.1"/>
    </source>
</evidence>